<name>A0A6A5K2U5_9PLEO</name>
<accession>A0A6A5K2U5</accession>
<dbReference type="EMBL" id="ML975373">
    <property type="protein sequence ID" value="KAF1831111.1"/>
    <property type="molecule type" value="Genomic_DNA"/>
</dbReference>
<gene>
    <name evidence="1" type="ORF">BDW02DRAFT_69590</name>
</gene>
<evidence type="ECO:0000313" key="2">
    <source>
        <dbReference type="Proteomes" id="UP000800040"/>
    </source>
</evidence>
<proteinExistence type="predicted"/>
<sequence>MPGKKASKAWSSTITNSGTIAFVFSEVSCAGCGAVRNQASRSRFRRCRIKGYRRRGVSFQKSVVGVRHGQPTKSMKVKAGSAMLVAALRRTSVCIGDVKDDLPKLLEAHIRLHTPKFYCDRHSCRASLGCGVGASRSSCMATAQPRAPSESLAGSHKLCQSFVRYHVRRRQVCCLPVLSSGVFLRVPWSLDFCSTREGATSRGRPPGYAVFRSQAQPESRPLGSRYPVIPRAMRTCSHIDVVGVRFQGGRKHEANSYLRP</sequence>
<keyword evidence="2" id="KW-1185">Reference proteome</keyword>
<evidence type="ECO:0000313" key="1">
    <source>
        <dbReference type="EMBL" id="KAF1831111.1"/>
    </source>
</evidence>
<reference evidence="1" key="1">
    <citation type="submission" date="2020-01" db="EMBL/GenBank/DDBJ databases">
        <authorList>
            <consortium name="DOE Joint Genome Institute"/>
            <person name="Haridas S."/>
            <person name="Albert R."/>
            <person name="Binder M."/>
            <person name="Bloem J."/>
            <person name="Labutti K."/>
            <person name="Salamov A."/>
            <person name="Andreopoulos B."/>
            <person name="Baker S.E."/>
            <person name="Barry K."/>
            <person name="Bills G."/>
            <person name="Bluhm B.H."/>
            <person name="Cannon C."/>
            <person name="Castanera R."/>
            <person name="Culley D.E."/>
            <person name="Daum C."/>
            <person name="Ezra D."/>
            <person name="Gonzalez J.B."/>
            <person name="Henrissat B."/>
            <person name="Kuo A."/>
            <person name="Liang C."/>
            <person name="Lipzen A."/>
            <person name="Lutzoni F."/>
            <person name="Magnuson J."/>
            <person name="Mondo S."/>
            <person name="Nolan M."/>
            <person name="Ohm R."/>
            <person name="Pangilinan J."/>
            <person name="Park H.-J."/>
            <person name="Ramirez L."/>
            <person name="Alfaro M."/>
            <person name="Sun H."/>
            <person name="Tritt A."/>
            <person name="Yoshinaga Y."/>
            <person name="Zwiers L.-H."/>
            <person name="Turgeon B.G."/>
            <person name="Goodwin S.B."/>
            <person name="Spatafora J.W."/>
            <person name="Crous P.W."/>
            <person name="Grigoriev I.V."/>
        </authorList>
    </citation>
    <scope>NUCLEOTIDE SEQUENCE</scope>
    <source>
        <strain evidence="1">P77</strain>
    </source>
</reference>
<dbReference type="Proteomes" id="UP000800040">
    <property type="component" value="Unassembled WGS sequence"/>
</dbReference>
<protein>
    <submittedName>
        <fullName evidence="1">Uncharacterized protein</fullName>
    </submittedName>
</protein>
<organism evidence="1 2">
    <name type="scientific">Decorospora gaudefroyi</name>
    <dbReference type="NCBI Taxonomy" id="184978"/>
    <lineage>
        <taxon>Eukaryota</taxon>
        <taxon>Fungi</taxon>
        <taxon>Dikarya</taxon>
        <taxon>Ascomycota</taxon>
        <taxon>Pezizomycotina</taxon>
        <taxon>Dothideomycetes</taxon>
        <taxon>Pleosporomycetidae</taxon>
        <taxon>Pleosporales</taxon>
        <taxon>Pleosporineae</taxon>
        <taxon>Pleosporaceae</taxon>
        <taxon>Decorospora</taxon>
    </lineage>
</organism>
<dbReference type="AlphaFoldDB" id="A0A6A5K2U5"/>